<comment type="caution">
    <text evidence="2">The sequence shown here is derived from an EMBL/GenBank/DDBJ whole genome shotgun (WGS) entry which is preliminary data.</text>
</comment>
<keyword evidence="1" id="KW-0175">Coiled coil</keyword>
<dbReference type="AlphaFoldDB" id="A0A286U6S9"/>
<reference evidence="2 3" key="1">
    <citation type="journal article" date="2017" name="Mol. Ecol.">
        <title>Comparative and population genomic landscape of Phellinus noxius: A hypervariable fungus causing root rot in trees.</title>
        <authorList>
            <person name="Chung C.L."/>
            <person name="Lee T.J."/>
            <person name="Akiba M."/>
            <person name="Lee H.H."/>
            <person name="Kuo T.H."/>
            <person name="Liu D."/>
            <person name="Ke H.M."/>
            <person name="Yokoi T."/>
            <person name="Roa M.B."/>
            <person name="Lu M.J."/>
            <person name="Chang Y.Y."/>
            <person name="Ann P.J."/>
            <person name="Tsai J.N."/>
            <person name="Chen C.Y."/>
            <person name="Tzean S.S."/>
            <person name="Ota Y."/>
            <person name="Hattori T."/>
            <person name="Sahashi N."/>
            <person name="Liou R.F."/>
            <person name="Kikuchi T."/>
            <person name="Tsai I.J."/>
        </authorList>
    </citation>
    <scope>NUCLEOTIDE SEQUENCE [LARGE SCALE GENOMIC DNA]</scope>
    <source>
        <strain evidence="2 3">FFPRI411160</strain>
    </source>
</reference>
<evidence type="ECO:0000313" key="2">
    <source>
        <dbReference type="EMBL" id="PAV15275.1"/>
    </source>
</evidence>
<gene>
    <name evidence="2" type="ORF">PNOK_0903600</name>
</gene>
<evidence type="ECO:0000313" key="3">
    <source>
        <dbReference type="Proteomes" id="UP000217199"/>
    </source>
</evidence>
<feature type="coiled-coil region" evidence="1">
    <location>
        <begin position="9"/>
        <end position="36"/>
    </location>
</feature>
<name>A0A286U6S9_9AGAM</name>
<accession>A0A286U6S9</accession>
<protein>
    <submittedName>
        <fullName evidence="2">Uncharacterized protein</fullName>
    </submittedName>
</protein>
<proteinExistence type="predicted"/>
<evidence type="ECO:0000256" key="1">
    <source>
        <dbReference type="SAM" id="Coils"/>
    </source>
</evidence>
<dbReference type="EMBL" id="NBII01000010">
    <property type="protein sequence ID" value="PAV15275.1"/>
    <property type="molecule type" value="Genomic_DNA"/>
</dbReference>
<organism evidence="2 3">
    <name type="scientific">Pyrrhoderma noxium</name>
    <dbReference type="NCBI Taxonomy" id="2282107"/>
    <lineage>
        <taxon>Eukaryota</taxon>
        <taxon>Fungi</taxon>
        <taxon>Dikarya</taxon>
        <taxon>Basidiomycota</taxon>
        <taxon>Agaricomycotina</taxon>
        <taxon>Agaricomycetes</taxon>
        <taxon>Hymenochaetales</taxon>
        <taxon>Hymenochaetaceae</taxon>
        <taxon>Pyrrhoderma</taxon>
    </lineage>
</organism>
<sequence>MMKIRDQELTRQREELARGLEELATAENRRQETQRKLDLSLASLLDLSKGFENTLAASNKKKERLAWSVKSLQNRLSEIHLVARRNYKCFLRAKQMKGKYKRVIDRAKMALKLTERGVYTPGFRSLIRSVV</sequence>
<dbReference type="InParanoid" id="A0A286U6S9"/>
<keyword evidence="3" id="KW-1185">Reference proteome</keyword>
<dbReference type="Proteomes" id="UP000217199">
    <property type="component" value="Unassembled WGS sequence"/>
</dbReference>